<organism evidence="1">
    <name type="scientific">marine sediment metagenome</name>
    <dbReference type="NCBI Taxonomy" id="412755"/>
    <lineage>
        <taxon>unclassified sequences</taxon>
        <taxon>metagenomes</taxon>
        <taxon>ecological metagenomes</taxon>
    </lineage>
</organism>
<gene>
    <name evidence="1" type="ORF">LCGC14_0448180</name>
</gene>
<dbReference type="EMBL" id="LAZR01000440">
    <property type="protein sequence ID" value="KKN68798.1"/>
    <property type="molecule type" value="Genomic_DNA"/>
</dbReference>
<reference evidence="1" key="1">
    <citation type="journal article" date="2015" name="Nature">
        <title>Complex archaea that bridge the gap between prokaryotes and eukaryotes.</title>
        <authorList>
            <person name="Spang A."/>
            <person name="Saw J.H."/>
            <person name="Jorgensen S.L."/>
            <person name="Zaremba-Niedzwiedzka K."/>
            <person name="Martijn J."/>
            <person name="Lind A.E."/>
            <person name="van Eijk R."/>
            <person name="Schleper C."/>
            <person name="Guy L."/>
            <person name="Ettema T.J."/>
        </authorList>
    </citation>
    <scope>NUCLEOTIDE SEQUENCE</scope>
</reference>
<proteinExistence type="predicted"/>
<sequence length="79" mass="9066">MINRRSFLKSLVTVCGAAVVCPGELLKDEPVEFRPNPAQKMWMRGKDGAYIEGYGLPRCYFRGTPIYYRSPLYDETNQT</sequence>
<protein>
    <recommendedName>
        <fullName evidence="2">Twin-arginine translocation signal domain-containing protein</fullName>
    </recommendedName>
</protein>
<accession>A0A0F9VSU9</accession>
<name>A0A0F9VSU9_9ZZZZ</name>
<comment type="caution">
    <text evidence="1">The sequence shown here is derived from an EMBL/GenBank/DDBJ whole genome shotgun (WGS) entry which is preliminary data.</text>
</comment>
<dbReference type="AlphaFoldDB" id="A0A0F9VSU9"/>
<evidence type="ECO:0008006" key="2">
    <source>
        <dbReference type="Google" id="ProtNLM"/>
    </source>
</evidence>
<evidence type="ECO:0000313" key="1">
    <source>
        <dbReference type="EMBL" id="KKN68798.1"/>
    </source>
</evidence>